<feature type="domain" description="Deacetylase sirtuin-type" evidence="4">
    <location>
        <begin position="26"/>
        <end position="315"/>
    </location>
</feature>
<reference evidence="7" key="4">
    <citation type="submission" date="2022-06" db="UniProtKB">
        <authorList>
            <consortium name="EnsemblMetazoa"/>
        </authorList>
    </citation>
    <scope>IDENTIFICATION</scope>
</reference>
<dbReference type="PANTHER" id="PTHR11085">
    <property type="entry name" value="NAD-DEPENDENT PROTEIN DEACYLASE SIRTUIN-5, MITOCHONDRIAL-RELATED"/>
    <property type="match status" value="1"/>
</dbReference>
<dbReference type="NCBIfam" id="NF003738">
    <property type="entry name" value="PRK05333.1"/>
    <property type="match status" value="1"/>
</dbReference>
<feature type="binding site" evidence="3">
    <location>
        <position position="221"/>
    </location>
    <ligand>
        <name>Zn(2+)</name>
        <dbReference type="ChEBI" id="CHEBI:29105"/>
    </ligand>
</feature>
<dbReference type="InterPro" id="IPR050134">
    <property type="entry name" value="NAD-dep_sirtuin_deacylases"/>
</dbReference>
<evidence type="ECO:0000313" key="8">
    <source>
        <dbReference type="Proteomes" id="UP000070412"/>
    </source>
</evidence>
<dbReference type="AlphaFoldDB" id="A0A131ZWL5"/>
<evidence type="ECO:0000259" key="4">
    <source>
        <dbReference type="PROSITE" id="PS50305"/>
    </source>
</evidence>
<evidence type="ECO:0000313" key="6">
    <source>
        <dbReference type="EMBL" id="KPM02500.1"/>
    </source>
</evidence>
<dbReference type="Proteomes" id="UP000616769">
    <property type="component" value="Unassembled WGS sequence"/>
</dbReference>
<dbReference type="EMBL" id="JXLN01002093">
    <property type="protein sequence ID" value="KPM02500.1"/>
    <property type="molecule type" value="Genomic_DNA"/>
</dbReference>
<sequence length="315" mass="36403">MLRKTFKLNHSIHYECIRNCFVPASQNIFESDVQYLQDFIDQSTRLTVITGAGISTESGIPDYRSKDVGLYSKNGYRPMNYSEFLNEHSSRQRYWARSFLGWNYMRNREPNISHITLAEWQKRRKIFSCVTQNVDRLHQKAGMKSVIELHGNLYTVKCITCNQRQSREHFQKVLTDLNKDILEEDWIKTVLLGQSYHKTLRPDGDIDVENDFLNSFQIPYCERCTGILKPDIVFFGDNVPLELVNKIYETVEKSDSILVIGSSLQVYSSYRFVLQAHLSGKRIAIINIGPTRGDGLKGVLKIESKISEIITKIST</sequence>
<dbReference type="Pfam" id="PF02146">
    <property type="entry name" value="SIR2"/>
    <property type="match status" value="1"/>
</dbReference>
<evidence type="ECO:0000256" key="3">
    <source>
        <dbReference type="PROSITE-ProRule" id="PRU00236"/>
    </source>
</evidence>
<proteinExistence type="predicted"/>
<dbReference type="Proteomes" id="UP000070412">
    <property type="component" value="Unassembled WGS sequence"/>
</dbReference>
<evidence type="ECO:0000313" key="5">
    <source>
        <dbReference type="EMBL" id="KAF7487943.1"/>
    </source>
</evidence>
<dbReference type="Gene3D" id="3.40.50.1220">
    <property type="entry name" value="TPP-binding domain"/>
    <property type="match status" value="1"/>
</dbReference>
<dbReference type="InterPro" id="IPR026591">
    <property type="entry name" value="Sirtuin_cat_small_dom_sf"/>
</dbReference>
<evidence type="ECO:0000256" key="2">
    <source>
        <dbReference type="ARBA" id="ARBA00023027"/>
    </source>
</evidence>
<keyword evidence="1" id="KW-0808">Transferase</keyword>
<dbReference type="InterPro" id="IPR029035">
    <property type="entry name" value="DHS-like_NAD/FAD-binding_dom"/>
</dbReference>
<dbReference type="SUPFAM" id="SSF52467">
    <property type="entry name" value="DHS-like NAD/FAD-binding domain"/>
    <property type="match status" value="1"/>
</dbReference>
<feature type="binding site" evidence="3">
    <location>
        <position position="158"/>
    </location>
    <ligand>
        <name>Zn(2+)</name>
        <dbReference type="ChEBI" id="CHEBI:29105"/>
    </ligand>
</feature>
<dbReference type="Gene3D" id="3.30.1600.10">
    <property type="entry name" value="SIR2/SIRT2 'Small Domain"/>
    <property type="match status" value="1"/>
</dbReference>
<protein>
    <submittedName>
        <fullName evidence="6">NAD-dependent deacetylase sirtuin-4-like protein</fullName>
    </submittedName>
    <submittedName>
        <fullName evidence="5">NAD-dependent protein lipoamidase sirtuin-4, mitochondrial</fullName>
    </submittedName>
</protein>
<dbReference type="GO" id="GO:0005759">
    <property type="term" value="C:mitochondrial matrix"/>
    <property type="evidence" value="ECO:0007669"/>
    <property type="project" value="TreeGrafter"/>
</dbReference>
<dbReference type="PANTHER" id="PTHR11085:SF10">
    <property type="entry name" value="NAD-DEPENDENT PROTEIN DEACYLASE SIRTUIN-5, MITOCHONDRIAL-RELATED"/>
    <property type="match status" value="1"/>
</dbReference>
<feature type="binding site" evidence="3">
    <location>
        <position position="224"/>
    </location>
    <ligand>
        <name>Zn(2+)</name>
        <dbReference type="ChEBI" id="CHEBI:29105"/>
    </ligand>
</feature>
<reference evidence="8" key="2">
    <citation type="journal article" date="2020" name="PLoS Negl. Trop. Dis.">
        <title>High-quality nuclear genome for Sarcoptes scabiei-A critical resource for a neglected parasite.</title>
        <authorList>
            <person name="Korhonen P.K."/>
            <person name="Gasser R.B."/>
            <person name="Ma G."/>
            <person name="Wang T."/>
            <person name="Stroehlein A.J."/>
            <person name="Young N.D."/>
            <person name="Ang C.S."/>
            <person name="Fernando D.D."/>
            <person name="Lu H.C."/>
            <person name="Taylor S."/>
            <person name="Reynolds S.L."/>
            <person name="Mofiz E."/>
            <person name="Najaraj S.H."/>
            <person name="Gowda H."/>
            <person name="Madugundu A."/>
            <person name="Renuse S."/>
            <person name="Holt D."/>
            <person name="Pandey A."/>
            <person name="Papenfuss A.T."/>
            <person name="Fischer K."/>
        </authorList>
    </citation>
    <scope>NUCLEOTIDE SEQUENCE [LARGE SCALE GENOMIC DNA]</scope>
</reference>
<keyword evidence="3" id="KW-0862">Zinc</keyword>
<dbReference type="InterPro" id="IPR003000">
    <property type="entry name" value="Sirtuin"/>
</dbReference>
<reference evidence="6 9" key="1">
    <citation type="journal article" date="2015" name="Parasit. Vectors">
        <title>Draft genome of the scabies mite.</title>
        <authorList>
            <person name="Rider S.D.Jr."/>
            <person name="Morgan M.S."/>
            <person name="Arlian L.G."/>
        </authorList>
    </citation>
    <scope>NUCLEOTIDE SEQUENCE [LARGE SCALE GENOMIC DNA]</scope>
    <source>
        <strain evidence="6">Arlian Lab</strain>
    </source>
</reference>
<accession>A0A131ZWL5</accession>
<organism evidence="6 9">
    <name type="scientific">Sarcoptes scabiei</name>
    <name type="common">Itch mite</name>
    <name type="synonym">Acarus scabiei</name>
    <dbReference type="NCBI Taxonomy" id="52283"/>
    <lineage>
        <taxon>Eukaryota</taxon>
        <taxon>Metazoa</taxon>
        <taxon>Ecdysozoa</taxon>
        <taxon>Arthropoda</taxon>
        <taxon>Chelicerata</taxon>
        <taxon>Arachnida</taxon>
        <taxon>Acari</taxon>
        <taxon>Acariformes</taxon>
        <taxon>Sarcoptiformes</taxon>
        <taxon>Astigmata</taxon>
        <taxon>Psoroptidia</taxon>
        <taxon>Sarcoptoidea</taxon>
        <taxon>Sarcoptidae</taxon>
        <taxon>Sarcoptinae</taxon>
        <taxon>Sarcoptes</taxon>
    </lineage>
</organism>
<feature type="binding site" evidence="3">
    <location>
        <position position="161"/>
    </location>
    <ligand>
        <name>Zn(2+)</name>
        <dbReference type="ChEBI" id="CHEBI:29105"/>
    </ligand>
</feature>
<keyword evidence="2" id="KW-0520">NAD</keyword>
<dbReference type="EMBL" id="WVUK01000066">
    <property type="protein sequence ID" value="KAF7487943.1"/>
    <property type="molecule type" value="Genomic_DNA"/>
</dbReference>
<feature type="active site" description="Proton acceptor" evidence="3">
    <location>
        <position position="150"/>
    </location>
</feature>
<dbReference type="GO" id="GO:0070403">
    <property type="term" value="F:NAD+ binding"/>
    <property type="evidence" value="ECO:0007669"/>
    <property type="project" value="InterPro"/>
</dbReference>
<keyword evidence="3" id="KW-0479">Metal-binding</keyword>
<dbReference type="GO" id="GO:0017136">
    <property type="term" value="F:histone deacetylase activity, NAD-dependent"/>
    <property type="evidence" value="ECO:0007669"/>
    <property type="project" value="TreeGrafter"/>
</dbReference>
<name>A0A131ZWL5_SARSC</name>
<dbReference type="PROSITE" id="PS50305">
    <property type="entry name" value="SIRTUIN"/>
    <property type="match status" value="1"/>
</dbReference>
<dbReference type="VEuPathDB" id="VectorBase:SSCA001058"/>
<dbReference type="OrthoDB" id="424302at2759"/>
<keyword evidence="8" id="KW-1185">Reference proteome</keyword>
<dbReference type="InterPro" id="IPR026590">
    <property type="entry name" value="Ssirtuin_cat_dom"/>
</dbReference>
<gene>
    <name evidence="6" type="ORF">QR98_0009140</name>
    <name evidence="5" type="ORF">SSS_3565</name>
</gene>
<evidence type="ECO:0000313" key="7">
    <source>
        <dbReference type="EnsemblMetazoa" id="KAF7487943.1"/>
    </source>
</evidence>
<evidence type="ECO:0000256" key="1">
    <source>
        <dbReference type="ARBA" id="ARBA00022679"/>
    </source>
</evidence>
<dbReference type="EnsemblMetazoa" id="SSS_3565s_mrna">
    <property type="protein sequence ID" value="KAF7487943.1"/>
    <property type="gene ID" value="SSS_3565"/>
</dbReference>
<reference evidence="5" key="3">
    <citation type="submission" date="2020-01" db="EMBL/GenBank/DDBJ databases">
        <authorList>
            <person name="Korhonen P.K.K."/>
            <person name="Guangxu M.G."/>
            <person name="Wang T.W."/>
            <person name="Stroehlein A.J.S."/>
            <person name="Young N.D."/>
            <person name="Ang C.-S.A."/>
            <person name="Fernando D.W.F."/>
            <person name="Lu H.L."/>
            <person name="Taylor S.T."/>
            <person name="Ehtesham M.E.M."/>
            <person name="Najaraj S.H.N."/>
            <person name="Harsha G.H.G."/>
            <person name="Madugundu A.M."/>
            <person name="Renuse S.R."/>
            <person name="Holt D.H."/>
            <person name="Pandey A.P."/>
            <person name="Papenfuss A.P."/>
            <person name="Gasser R.B.G."/>
            <person name="Fischer K.F."/>
        </authorList>
    </citation>
    <scope>NUCLEOTIDE SEQUENCE</scope>
    <source>
        <strain evidence="5">SSS_KF_BRIS2020</strain>
    </source>
</reference>
<evidence type="ECO:0000313" key="9">
    <source>
        <dbReference type="Proteomes" id="UP000616769"/>
    </source>
</evidence>
<dbReference type="GO" id="GO:0046872">
    <property type="term" value="F:metal ion binding"/>
    <property type="evidence" value="ECO:0007669"/>
    <property type="project" value="UniProtKB-KW"/>
</dbReference>